<evidence type="ECO:0000313" key="7">
    <source>
        <dbReference type="RefSeq" id="XP_011494354.1"/>
    </source>
</evidence>
<dbReference type="Pfam" id="PF00307">
    <property type="entry name" value="CH"/>
    <property type="match status" value="1"/>
</dbReference>
<name>A0AAJ6YBH2_9HYME</name>
<evidence type="ECO:0000256" key="3">
    <source>
        <dbReference type="ARBA" id="ARBA00022860"/>
    </source>
</evidence>
<keyword evidence="6" id="KW-1185">Reference proteome</keyword>
<dbReference type="GO" id="GO:0005096">
    <property type="term" value="F:GTPase activator activity"/>
    <property type="evidence" value="ECO:0007669"/>
    <property type="project" value="TreeGrafter"/>
</dbReference>
<dbReference type="FunFam" id="1.10.418.10:FF:000013">
    <property type="entry name" value="IQ motif containing GTPase activating protein 1"/>
    <property type="match status" value="1"/>
</dbReference>
<dbReference type="SUPFAM" id="SSF52540">
    <property type="entry name" value="P-loop containing nucleoside triphosphate hydrolases"/>
    <property type="match status" value="1"/>
</dbReference>
<dbReference type="GO" id="GO:0051015">
    <property type="term" value="F:actin filament binding"/>
    <property type="evidence" value="ECO:0007669"/>
    <property type="project" value="TreeGrafter"/>
</dbReference>
<dbReference type="InterPro" id="IPR000048">
    <property type="entry name" value="IQ_motif_EF-hand-BS"/>
</dbReference>
<dbReference type="Gene3D" id="1.20.5.190">
    <property type="match status" value="1"/>
</dbReference>
<dbReference type="InterPro" id="IPR008936">
    <property type="entry name" value="Rho_GTPase_activation_prot"/>
</dbReference>
<evidence type="ECO:0000256" key="2">
    <source>
        <dbReference type="ARBA" id="ARBA00022737"/>
    </source>
</evidence>
<sequence length="1597" mass="183822">MKTKENILVVNNGDNDTRKTAEEMDEIRQKTLAYEYLCHLEEAKKWLEACLRERLPPTTELEENLRNGVYLAKLGHFIAPGIMPLNKIYDIEQKRYSIAGLQFRHTDNINFFLKCLKSMQLPFTFQPETTDIYDKKNMPRLIYCIHALSTHLFKIGKAPQIQDLYGKINFTDEEINIVSRELRKMGIEMPPFQKIGGLLTNSLAGNTATLHAAVIAINQSLTSKDYNGLLPQLQNSAVCLKDINSDYINLYFETLLDAKERKSQAALNRSLNDSYIPDAYDELLTQAEIQGHINNVNMQCAFEILTDCVLQETKRIASALKNSALALQRVSYENNNLYGKELKALIKREEAVRYLNKTLQSDSEKEFYEAMINPRLGISHLIDNFAIPLYFEEMKIDRIESKTELAYSDIVVSIKVLSAIANITKSIDTSNPNFVFEALSCQDAHIANLEEEHKVKYCRALAAVRYEKQITQEACPLLTYIDIQECIDLVNEQCVEDNKVIDVLKNLNKAVKKSSRSDMMEALKQISLKLQKVTSPDDASLYLKLFKKCLVEKHSDGSELWLEDVEQITQIVVSEAENVQLACTVLSQINMGLERDDFIFTIDCLLWDKLKLSEKQKIQCFKALSKLKETKQQKYSCPYTRYVTPDGNESFIDLEKCNYTWDCPKNISEPCYITKDDIENIIKDVTITELSQDTNKDFENLIIKFQAFVRGYLLRKKIANYVTKIVQIQAWWRGYSQRKKYVTLLESRIKNRTAEACRFAKVKAKYQLTMDYYREHENKITKIQALWRGRAARRAFHSLLRLDKPPFSIVRHFSGILNFNAEDYDKDLQLQQLKNDVVQLIKHNQNLSQQLDNMDIKIGLLIQNRITLQDVVAHGKNLENLTKDKTSNRLRKNSFISDGHSTHKGLKSLTKEGRRMLEGYQHLFYTLQTNPIYLSKLLFLLPQSTSNKFLHNVILTLFNFGSNSREEYLLLKLLGTALREEIRCKFQKPSEVVTGNPLVLKMAVNYARQLNGQRALREILGPIIEKILADKTITIETNPVDIYKCWRNQLEMETGETLDLPYSVTEKQALQYEQVRVRLNNGIRLLQTTVLELLDRIRASRDLIPYGMLYMAKVLNDTLSEKFPEALEKDILKVVGNLIYYHFINAAIVAPDAFDIVTLPIERSLSNDQRRNLASVAKILQFAASKKGFGEEATHLVCLNPFIIECHEKFKMFFRYCCQIEELDEHFSIHEYTEATLIQKPEISISLQEICDTHCLVLEYQDQIATDPLDSLHELLDDLGIAPTVATLLGLTDSVNETTIARLGKTEVCLVLNNKFEVPENDDTNLSRLFIKTKELLVSVLQFLKGETLVEALETSSSPIQEKLYNVKNLSLAPLVMLHKSIFNSSLNDCKLQLRAYLNKLELGGWVWRDDGYQTIVTAVAKDLCNKGRYRVLRNKELMMLRVTKQRLEEKSNYYKEQVEYYNEYIKRCLENLNAGKGSLHRLKGNQKNGHGKLKSKVTLKYSAAKLQEKGILLEVDGLPHSQFKNVIFEISPTEHNGLFTVRGKFMGVEMEKVDVDVQKLLELQFEGSPIMDMFGKAKINVNLLLYLLNRKFYGKK</sequence>
<feature type="domain" description="Calponin-homology (CH)" evidence="5">
    <location>
        <begin position="37"/>
        <end position="152"/>
    </location>
</feature>
<dbReference type="SMART" id="SM00323">
    <property type="entry name" value="RasGAP"/>
    <property type="match status" value="1"/>
</dbReference>
<dbReference type="Proteomes" id="UP000695007">
    <property type="component" value="Unplaced"/>
</dbReference>
<dbReference type="Pfam" id="PF00612">
    <property type="entry name" value="IQ"/>
    <property type="match status" value="3"/>
</dbReference>
<dbReference type="InterPro" id="IPR036872">
    <property type="entry name" value="CH_dom_sf"/>
</dbReference>
<dbReference type="InterPro" id="IPR001715">
    <property type="entry name" value="CH_dom"/>
</dbReference>
<dbReference type="CDD" id="cd05127">
    <property type="entry name" value="RasGAP_IQGAP_like"/>
    <property type="match status" value="1"/>
</dbReference>
<dbReference type="GO" id="GO:0005938">
    <property type="term" value="C:cell cortex"/>
    <property type="evidence" value="ECO:0007669"/>
    <property type="project" value="TreeGrafter"/>
</dbReference>
<dbReference type="RefSeq" id="XP_011494354.1">
    <property type="nucleotide sequence ID" value="XM_011496052.1"/>
</dbReference>
<evidence type="ECO:0000259" key="4">
    <source>
        <dbReference type="PROSITE" id="PS50018"/>
    </source>
</evidence>
<dbReference type="InterPro" id="IPR000593">
    <property type="entry name" value="RasGAP_C"/>
</dbReference>
<gene>
    <name evidence="7" type="primary">LOC105359441</name>
</gene>
<dbReference type="PANTHER" id="PTHR14149:SF14">
    <property type="entry name" value="CALPONIN-HOMOLOGY (CH) DOMAIN-CONTAINING PROTEIN"/>
    <property type="match status" value="1"/>
</dbReference>
<dbReference type="Gene3D" id="1.10.418.10">
    <property type="entry name" value="Calponin-like domain"/>
    <property type="match status" value="1"/>
</dbReference>
<dbReference type="SMART" id="SM00033">
    <property type="entry name" value="CH"/>
    <property type="match status" value="1"/>
</dbReference>
<dbReference type="PANTHER" id="PTHR14149">
    <property type="entry name" value="RAS GTPASE-ACTIVATING PROTEIN WITH IQ MOTIF"/>
    <property type="match status" value="1"/>
</dbReference>
<dbReference type="Pfam" id="PF00616">
    <property type="entry name" value="RasGAP"/>
    <property type="match status" value="1"/>
</dbReference>
<dbReference type="PROSITE" id="PS50018">
    <property type="entry name" value="RAS_GTPASE_ACTIV_2"/>
    <property type="match status" value="1"/>
</dbReference>
<keyword evidence="1" id="KW-0597">Phosphoprotein</keyword>
<keyword evidence="2" id="KW-0677">Repeat</keyword>
<dbReference type="Gene3D" id="1.10.506.10">
    <property type="entry name" value="GTPase Activation - p120gap, domain 1"/>
    <property type="match status" value="1"/>
</dbReference>
<feature type="domain" description="Ras-GAP" evidence="4">
    <location>
        <begin position="952"/>
        <end position="1185"/>
    </location>
</feature>
<dbReference type="SUPFAM" id="SSF143885">
    <property type="entry name" value="RGC domain-like"/>
    <property type="match status" value="1"/>
</dbReference>
<dbReference type="GeneID" id="105359441"/>
<dbReference type="GO" id="GO:1903479">
    <property type="term" value="P:mitotic actomyosin contractile ring assembly actin filament organization"/>
    <property type="evidence" value="ECO:0007669"/>
    <property type="project" value="TreeGrafter"/>
</dbReference>
<evidence type="ECO:0000313" key="6">
    <source>
        <dbReference type="Proteomes" id="UP000695007"/>
    </source>
</evidence>
<dbReference type="KEGG" id="csol:105359441"/>
<protein>
    <submittedName>
        <fullName evidence="7">Ras GTPase-activating-like protein IQGAP1</fullName>
    </submittedName>
</protein>
<reference evidence="7" key="1">
    <citation type="submission" date="2025-08" db="UniProtKB">
        <authorList>
            <consortium name="RefSeq"/>
        </authorList>
    </citation>
    <scope>IDENTIFICATION</scope>
</reference>
<dbReference type="FunFam" id="1.10.506.10:FF:000004">
    <property type="entry name" value="IQ motif containing GTPase activating protein 1"/>
    <property type="match status" value="1"/>
</dbReference>
<evidence type="ECO:0000259" key="5">
    <source>
        <dbReference type="PROSITE" id="PS50021"/>
    </source>
</evidence>
<dbReference type="PROSITE" id="PS50096">
    <property type="entry name" value="IQ"/>
    <property type="match status" value="3"/>
</dbReference>
<dbReference type="PROSITE" id="PS50021">
    <property type="entry name" value="CH"/>
    <property type="match status" value="1"/>
</dbReference>
<proteinExistence type="predicted"/>
<dbReference type="InterPro" id="IPR001936">
    <property type="entry name" value="RasGAP_dom"/>
</dbReference>
<dbReference type="SUPFAM" id="SSF47576">
    <property type="entry name" value="Calponin-homology domain, CH-domain"/>
    <property type="match status" value="1"/>
</dbReference>
<dbReference type="Pfam" id="PF03836">
    <property type="entry name" value="RasGAP_C"/>
    <property type="match status" value="1"/>
</dbReference>
<accession>A0AAJ6YBH2</accession>
<dbReference type="GO" id="GO:0005516">
    <property type="term" value="F:calmodulin binding"/>
    <property type="evidence" value="ECO:0007669"/>
    <property type="project" value="UniProtKB-KW"/>
</dbReference>
<evidence type="ECO:0000256" key="1">
    <source>
        <dbReference type="ARBA" id="ARBA00022553"/>
    </source>
</evidence>
<dbReference type="InterPro" id="IPR027417">
    <property type="entry name" value="P-loop_NTPase"/>
</dbReference>
<keyword evidence="3" id="KW-0112">Calmodulin-binding</keyword>
<dbReference type="SMART" id="SM00015">
    <property type="entry name" value="IQ"/>
    <property type="match status" value="3"/>
</dbReference>
<organism evidence="6 7">
    <name type="scientific">Ceratosolen solmsi marchali</name>
    <dbReference type="NCBI Taxonomy" id="326594"/>
    <lineage>
        <taxon>Eukaryota</taxon>
        <taxon>Metazoa</taxon>
        <taxon>Ecdysozoa</taxon>
        <taxon>Arthropoda</taxon>
        <taxon>Hexapoda</taxon>
        <taxon>Insecta</taxon>
        <taxon>Pterygota</taxon>
        <taxon>Neoptera</taxon>
        <taxon>Endopterygota</taxon>
        <taxon>Hymenoptera</taxon>
        <taxon>Apocrita</taxon>
        <taxon>Proctotrupomorpha</taxon>
        <taxon>Chalcidoidea</taxon>
        <taxon>Agaonidae</taxon>
        <taxon>Agaoninae</taxon>
        <taxon>Ceratosolen</taxon>
    </lineage>
</organism>
<dbReference type="SUPFAM" id="SSF48350">
    <property type="entry name" value="GTPase activation domain, GAP"/>
    <property type="match status" value="1"/>
</dbReference>